<evidence type="ECO:0000256" key="4">
    <source>
        <dbReference type="ARBA" id="ARBA00022670"/>
    </source>
</evidence>
<reference evidence="9" key="1">
    <citation type="submission" date="2022-06" db="EMBL/GenBank/DDBJ databases">
        <title>Uncovering the hologenomic basis of an extraordinary plant invasion.</title>
        <authorList>
            <person name="Bieker V.C."/>
            <person name="Martin M.D."/>
            <person name="Gilbert T."/>
            <person name="Hodgins K."/>
            <person name="Battlay P."/>
            <person name="Petersen B."/>
            <person name="Wilson J."/>
        </authorList>
    </citation>
    <scope>NUCLEOTIDE SEQUENCE</scope>
    <source>
        <strain evidence="9">AA19_3_7</strain>
        <tissue evidence="9">Leaf</tissue>
    </source>
</reference>
<protein>
    <recommendedName>
        <fullName evidence="3">ubiquitinyl hydrolase 1</fullName>
        <ecNumber evidence="3">3.4.19.12</ecNumber>
    </recommendedName>
</protein>
<dbReference type="InterPro" id="IPR029346">
    <property type="entry name" value="USP_C"/>
</dbReference>
<dbReference type="AlphaFoldDB" id="A0AAD5GN27"/>
<keyword evidence="4" id="KW-0645">Protease</keyword>
<evidence type="ECO:0000259" key="8">
    <source>
        <dbReference type="Pfam" id="PF14533"/>
    </source>
</evidence>
<evidence type="ECO:0000256" key="7">
    <source>
        <dbReference type="ARBA" id="ARBA00022807"/>
    </source>
</evidence>
<feature type="domain" description="Ubiquitin carboxyl-terminal hydrolase C-terminal" evidence="8">
    <location>
        <begin position="12"/>
        <end position="87"/>
    </location>
</feature>
<evidence type="ECO:0000256" key="5">
    <source>
        <dbReference type="ARBA" id="ARBA00022786"/>
    </source>
</evidence>
<evidence type="ECO:0000313" key="10">
    <source>
        <dbReference type="Proteomes" id="UP001206925"/>
    </source>
</evidence>
<gene>
    <name evidence="9" type="ORF">M8C21_000411</name>
</gene>
<feature type="non-terminal residue" evidence="9">
    <location>
        <position position="1"/>
    </location>
</feature>
<organism evidence="9 10">
    <name type="scientific">Ambrosia artemisiifolia</name>
    <name type="common">Common ragweed</name>
    <dbReference type="NCBI Taxonomy" id="4212"/>
    <lineage>
        <taxon>Eukaryota</taxon>
        <taxon>Viridiplantae</taxon>
        <taxon>Streptophyta</taxon>
        <taxon>Embryophyta</taxon>
        <taxon>Tracheophyta</taxon>
        <taxon>Spermatophyta</taxon>
        <taxon>Magnoliopsida</taxon>
        <taxon>eudicotyledons</taxon>
        <taxon>Gunneridae</taxon>
        <taxon>Pentapetalae</taxon>
        <taxon>asterids</taxon>
        <taxon>campanulids</taxon>
        <taxon>Asterales</taxon>
        <taxon>Asteraceae</taxon>
        <taxon>Asteroideae</taxon>
        <taxon>Heliantheae alliance</taxon>
        <taxon>Heliantheae</taxon>
        <taxon>Ambrosia</taxon>
    </lineage>
</organism>
<accession>A0AAD5GN27</accession>
<dbReference type="EC" id="3.4.19.12" evidence="3"/>
<evidence type="ECO:0000256" key="1">
    <source>
        <dbReference type="ARBA" id="ARBA00000707"/>
    </source>
</evidence>
<keyword evidence="7" id="KW-0788">Thiol protease</keyword>
<comment type="caution">
    <text evidence="9">The sequence shown here is derived from an EMBL/GenBank/DDBJ whole genome shotgun (WGS) entry which is preliminary data.</text>
</comment>
<dbReference type="Pfam" id="PF14533">
    <property type="entry name" value="USP7_C2"/>
    <property type="match status" value="1"/>
</dbReference>
<evidence type="ECO:0000313" key="9">
    <source>
        <dbReference type="EMBL" id="KAI7746246.1"/>
    </source>
</evidence>
<name>A0AAD5GN27_AMBAR</name>
<keyword evidence="10" id="KW-1185">Reference proteome</keyword>
<evidence type="ECO:0000256" key="3">
    <source>
        <dbReference type="ARBA" id="ARBA00012759"/>
    </source>
</evidence>
<sequence length="87" mass="10223">MLVHYNQVSDILYYEVLDIPLPQLQCLKTLKVAFHHSNKEEPVIHNIRLPKQSTVGDVLNELKSKVTLSHQNAELRLLEVFYHKIYK</sequence>
<proteinExistence type="inferred from homology"/>
<comment type="similarity">
    <text evidence="2">Belongs to the peptidase C19 family.</text>
</comment>
<keyword evidence="5" id="KW-0833">Ubl conjugation pathway</keyword>
<dbReference type="Proteomes" id="UP001206925">
    <property type="component" value="Unassembled WGS sequence"/>
</dbReference>
<evidence type="ECO:0000256" key="6">
    <source>
        <dbReference type="ARBA" id="ARBA00022801"/>
    </source>
</evidence>
<keyword evidence="6" id="KW-0378">Hydrolase</keyword>
<evidence type="ECO:0000256" key="2">
    <source>
        <dbReference type="ARBA" id="ARBA00009085"/>
    </source>
</evidence>
<dbReference type="GO" id="GO:0004843">
    <property type="term" value="F:cysteine-type deubiquitinase activity"/>
    <property type="evidence" value="ECO:0007669"/>
    <property type="project" value="UniProtKB-EC"/>
</dbReference>
<dbReference type="GO" id="GO:0006508">
    <property type="term" value="P:proteolysis"/>
    <property type="evidence" value="ECO:0007669"/>
    <property type="project" value="UniProtKB-KW"/>
</dbReference>
<comment type="catalytic activity">
    <reaction evidence="1">
        <text>Thiol-dependent hydrolysis of ester, thioester, amide, peptide and isopeptide bonds formed by the C-terminal Gly of ubiquitin (a 76-residue protein attached to proteins as an intracellular targeting signal).</text>
        <dbReference type="EC" id="3.4.19.12"/>
    </reaction>
</comment>
<dbReference type="EMBL" id="JAMZMK010007014">
    <property type="protein sequence ID" value="KAI7746246.1"/>
    <property type="molecule type" value="Genomic_DNA"/>
</dbReference>